<dbReference type="AlphaFoldDB" id="A0A165SH00"/>
<organism evidence="1 2">
    <name type="scientific">Neolentinus lepideus HHB14362 ss-1</name>
    <dbReference type="NCBI Taxonomy" id="1314782"/>
    <lineage>
        <taxon>Eukaryota</taxon>
        <taxon>Fungi</taxon>
        <taxon>Dikarya</taxon>
        <taxon>Basidiomycota</taxon>
        <taxon>Agaricomycotina</taxon>
        <taxon>Agaricomycetes</taxon>
        <taxon>Gloeophyllales</taxon>
        <taxon>Gloeophyllaceae</taxon>
        <taxon>Neolentinus</taxon>
    </lineage>
</organism>
<sequence length="53" mass="6173">MLPYLTEMERRREPLTEVQRTILGRHQGAWGYGGAPPELLLQPLDAELLWWLA</sequence>
<dbReference type="Proteomes" id="UP000076761">
    <property type="component" value="Unassembled WGS sequence"/>
</dbReference>
<proteinExistence type="predicted"/>
<accession>A0A165SH00</accession>
<gene>
    <name evidence="1" type="ORF">NEOLEDRAFT_1133898</name>
</gene>
<protein>
    <submittedName>
        <fullName evidence="1">Uncharacterized protein</fullName>
    </submittedName>
</protein>
<dbReference type="InParanoid" id="A0A165SH00"/>
<dbReference type="EMBL" id="KV425573">
    <property type="protein sequence ID" value="KZT25147.1"/>
    <property type="molecule type" value="Genomic_DNA"/>
</dbReference>
<keyword evidence="2" id="KW-1185">Reference proteome</keyword>
<name>A0A165SH00_9AGAM</name>
<evidence type="ECO:0000313" key="1">
    <source>
        <dbReference type="EMBL" id="KZT25147.1"/>
    </source>
</evidence>
<reference evidence="1 2" key="1">
    <citation type="journal article" date="2016" name="Mol. Biol. Evol.">
        <title>Comparative Genomics of Early-Diverging Mushroom-Forming Fungi Provides Insights into the Origins of Lignocellulose Decay Capabilities.</title>
        <authorList>
            <person name="Nagy L.G."/>
            <person name="Riley R."/>
            <person name="Tritt A."/>
            <person name="Adam C."/>
            <person name="Daum C."/>
            <person name="Floudas D."/>
            <person name="Sun H."/>
            <person name="Yadav J.S."/>
            <person name="Pangilinan J."/>
            <person name="Larsson K.H."/>
            <person name="Matsuura K."/>
            <person name="Barry K."/>
            <person name="Labutti K."/>
            <person name="Kuo R."/>
            <person name="Ohm R.A."/>
            <person name="Bhattacharya S.S."/>
            <person name="Shirouzu T."/>
            <person name="Yoshinaga Y."/>
            <person name="Martin F.M."/>
            <person name="Grigoriev I.V."/>
            <person name="Hibbett D.S."/>
        </authorList>
    </citation>
    <scope>NUCLEOTIDE SEQUENCE [LARGE SCALE GENOMIC DNA]</scope>
    <source>
        <strain evidence="1 2">HHB14362 ss-1</strain>
    </source>
</reference>
<evidence type="ECO:0000313" key="2">
    <source>
        <dbReference type="Proteomes" id="UP000076761"/>
    </source>
</evidence>